<feature type="region of interest" description="Disordered" evidence="1">
    <location>
        <begin position="1"/>
        <end position="79"/>
    </location>
</feature>
<proteinExistence type="predicted"/>
<sequence length="153" mass="16035">MQRAWRRERRSPVPAATQLPAAAQLPAAHPGDVTPPLQPTAPHGLGPCSPHSSPDEEGAEDEDYQPHNARGIPPGCQRLGGCRRAGAVPHQQRGVTGLGWGGRVGSSAPFLSPQRPRGAKQPPSVWSCPVHPPPEPEAASCLLGTLARADQVT</sequence>
<name>A0A663EPB3_AQUCH</name>
<evidence type="ECO:0000313" key="2">
    <source>
        <dbReference type="Ensembl" id="ENSACCP00020013721.1"/>
    </source>
</evidence>
<accession>A0A663EPB3</accession>
<protein>
    <submittedName>
        <fullName evidence="2">Uncharacterized protein</fullName>
    </submittedName>
</protein>
<dbReference type="Proteomes" id="UP000472275">
    <property type="component" value="Chromosome 16"/>
</dbReference>
<evidence type="ECO:0000313" key="3">
    <source>
        <dbReference type="Proteomes" id="UP000472275"/>
    </source>
</evidence>
<organism evidence="2 3">
    <name type="scientific">Aquila chrysaetos chrysaetos</name>
    <dbReference type="NCBI Taxonomy" id="223781"/>
    <lineage>
        <taxon>Eukaryota</taxon>
        <taxon>Metazoa</taxon>
        <taxon>Chordata</taxon>
        <taxon>Craniata</taxon>
        <taxon>Vertebrata</taxon>
        <taxon>Euteleostomi</taxon>
        <taxon>Archelosauria</taxon>
        <taxon>Archosauria</taxon>
        <taxon>Dinosauria</taxon>
        <taxon>Saurischia</taxon>
        <taxon>Theropoda</taxon>
        <taxon>Coelurosauria</taxon>
        <taxon>Aves</taxon>
        <taxon>Neognathae</taxon>
        <taxon>Neoaves</taxon>
        <taxon>Telluraves</taxon>
        <taxon>Accipitrimorphae</taxon>
        <taxon>Accipitriformes</taxon>
        <taxon>Accipitridae</taxon>
        <taxon>Accipitrinae</taxon>
        <taxon>Aquila</taxon>
    </lineage>
</organism>
<reference evidence="2" key="2">
    <citation type="submission" date="2025-09" db="UniProtKB">
        <authorList>
            <consortium name="Ensembl"/>
        </authorList>
    </citation>
    <scope>IDENTIFICATION</scope>
</reference>
<dbReference type="AlphaFoldDB" id="A0A663EPB3"/>
<keyword evidence="3" id="KW-1185">Reference proteome</keyword>
<dbReference type="InParanoid" id="A0A663EPB3"/>
<evidence type="ECO:0000256" key="1">
    <source>
        <dbReference type="SAM" id="MobiDB-lite"/>
    </source>
</evidence>
<feature type="region of interest" description="Disordered" evidence="1">
    <location>
        <begin position="93"/>
        <end position="131"/>
    </location>
</feature>
<reference evidence="2" key="1">
    <citation type="submission" date="2025-08" db="UniProtKB">
        <authorList>
            <consortium name="Ensembl"/>
        </authorList>
    </citation>
    <scope>IDENTIFICATION</scope>
</reference>
<feature type="compositionally biased region" description="Low complexity" evidence="1">
    <location>
        <begin position="14"/>
        <end position="28"/>
    </location>
</feature>
<dbReference type="Ensembl" id="ENSACCT00020014341.1">
    <property type="protein sequence ID" value="ENSACCP00020013721.1"/>
    <property type="gene ID" value="ENSACCG00020009470.1"/>
</dbReference>